<feature type="compositionally biased region" description="Low complexity" evidence="1">
    <location>
        <begin position="424"/>
        <end position="456"/>
    </location>
</feature>
<accession>A0ABY3UK37</accession>
<evidence type="ECO:0000313" key="3">
    <source>
        <dbReference type="Proteomes" id="UP001055159"/>
    </source>
</evidence>
<organism evidence="2 3">
    <name type="scientific">Mycolicibacterium rufum</name>
    <dbReference type="NCBI Taxonomy" id="318424"/>
    <lineage>
        <taxon>Bacteria</taxon>
        <taxon>Bacillati</taxon>
        <taxon>Actinomycetota</taxon>
        <taxon>Actinomycetes</taxon>
        <taxon>Mycobacteriales</taxon>
        <taxon>Mycobacteriaceae</taxon>
        <taxon>Mycolicibacterium</taxon>
    </lineage>
</organism>
<feature type="compositionally biased region" description="Pro residues" evidence="1">
    <location>
        <begin position="322"/>
        <end position="331"/>
    </location>
</feature>
<name>A0ABY3UK37_9MYCO</name>
<dbReference type="Proteomes" id="UP001055159">
    <property type="component" value="Plasmid unnamed"/>
</dbReference>
<keyword evidence="2" id="KW-0614">Plasmid</keyword>
<proteinExistence type="predicted"/>
<feature type="compositionally biased region" description="Low complexity" evidence="1">
    <location>
        <begin position="361"/>
        <end position="384"/>
    </location>
</feature>
<feature type="region of interest" description="Disordered" evidence="1">
    <location>
        <begin position="221"/>
        <end position="395"/>
    </location>
</feature>
<geneLocation type="plasmid" evidence="2 3">
    <name>unnamed</name>
</geneLocation>
<protein>
    <submittedName>
        <fullName evidence="2">Uncharacterized protein</fullName>
    </submittedName>
</protein>
<evidence type="ECO:0000256" key="1">
    <source>
        <dbReference type="SAM" id="MobiDB-lite"/>
    </source>
</evidence>
<gene>
    <name evidence="2" type="ORF">MJO55_27840</name>
</gene>
<feature type="region of interest" description="Disordered" evidence="1">
    <location>
        <begin position="1"/>
        <end position="27"/>
    </location>
</feature>
<feature type="compositionally biased region" description="Gly residues" evidence="1">
    <location>
        <begin position="334"/>
        <end position="345"/>
    </location>
</feature>
<dbReference type="EMBL" id="CP092428">
    <property type="protein sequence ID" value="ULP39968.1"/>
    <property type="molecule type" value="Genomic_DNA"/>
</dbReference>
<feature type="compositionally biased region" description="Basic and acidic residues" evidence="1">
    <location>
        <begin position="238"/>
        <end position="269"/>
    </location>
</feature>
<reference evidence="2" key="1">
    <citation type="submission" date="2022-08" db="EMBL/GenBank/DDBJ databases">
        <title>Whole genome sequencing of non-tuberculosis mycobacteria type-strains.</title>
        <authorList>
            <person name="Igarashi Y."/>
            <person name="Osugi A."/>
            <person name="Mitarai S."/>
        </authorList>
    </citation>
    <scope>NUCLEOTIDE SEQUENCE</scope>
    <source>
        <strain evidence="2">JCM 16372</strain>
    </source>
</reference>
<dbReference type="RefSeq" id="WP_239736421.1">
    <property type="nucleotide sequence ID" value="NZ_CP092428.2"/>
</dbReference>
<feature type="region of interest" description="Disordered" evidence="1">
    <location>
        <begin position="410"/>
        <end position="463"/>
    </location>
</feature>
<keyword evidence="3" id="KW-1185">Reference proteome</keyword>
<evidence type="ECO:0000313" key="2">
    <source>
        <dbReference type="EMBL" id="ULP39968.1"/>
    </source>
</evidence>
<sequence length="823" mass="82578">MPSANHAGSIVTPIQDSGPVKTAADRANSEAGKLLKHFNAAKPATPDAYVPSFGMPGGGDITLQPGLFTGALIGPGVWPTESETELAQAQTTLKKLSGRHQEAASDAKRQTDDVFAQDWTDGDGKEAAYEHYSAEYRAHVAVVDVCDAVAATNGRLSEHIRLAKRNIRDAHDTAHREIEKYLNAPGGVPTAQIAVITTQYRTLIEGFRGQLVEQVGDETTSLSNKFGFPEAPPGNPSQHDKPEDSGRGMPHADADADARPDPKTDESLGHKPPGGGLDRGMPQTEGSTDPGALDPATAGVSPSALSGRGLPQSIGDTASKPPSMPSMPSPPSMGSGGGGSGGGGSSPLSSMGSGMGGLQGMSGAAKGPAGLSSSASGLQAPAASSGGGPASMGSEFGRGVAAGNAAAGGMPPLASSAPPQTPTGPLSAAPLSQASAPASAAPTAATVPASATPSAGSGSGGMGGGIPAGGLGGAGASSGGSAPMSSYGSVLPPAATPSAVPGAAGAGGSVPAASAAGAAGGAAAAAGAPGFLPGVRDVGGGQRVGRDVSMTDLESARAVVADLAAASSVIYPGLEWAVAVSRGASGQPEMWVTTNEGAGYIPAGVHIRRSMPLAAHFDSDFDARWFGWFNPAETVLRAVRLRGDALSAVATTWAQDSDEVRSAIPDVAIGVTPSGPPSEAEASALTRGRSHRLETIAPALFVGLQRDADEAERYARQLTQQVVFSGPEMSTAAMSVARSIIAAQWPTEREWDDLSAQYEMDRLMAGSQRPGLMGVEEPHQLAAYQHDFAQCRRMETLLCWQNGDLADVVYAAITAGASAPAIV</sequence>